<proteinExistence type="predicted"/>
<name>A0A653E3T0_9PSED</name>
<gene>
    <name evidence="1" type="ORF">PMYSY11_2107</name>
</gene>
<dbReference type="EMBL" id="LR215729">
    <property type="protein sequence ID" value="VEV97153.1"/>
    <property type="molecule type" value="Genomic_DNA"/>
</dbReference>
<organism evidence="1">
    <name type="scientific">Pseudomonas marincola</name>
    <dbReference type="NCBI Taxonomy" id="437900"/>
    <lineage>
        <taxon>Bacteria</taxon>
        <taxon>Pseudomonadati</taxon>
        <taxon>Pseudomonadota</taxon>
        <taxon>Gammaproteobacteria</taxon>
        <taxon>Pseudomonadales</taxon>
        <taxon>Pseudomonadaceae</taxon>
        <taxon>Pseudomonas</taxon>
    </lineage>
</organism>
<evidence type="ECO:0000313" key="1">
    <source>
        <dbReference type="EMBL" id="VEV97153.1"/>
    </source>
</evidence>
<dbReference type="AlphaFoldDB" id="A0A653E3T0"/>
<sequence length="65" mass="7131">MIMGYADRASSLTNASAAKEGFTGLTLNMEGNHARWRGRASNPFLDLFVAELFWPKSVTSHISSL</sequence>
<accession>A0A653E3T0</accession>
<reference evidence="1" key="1">
    <citation type="submission" date="2019-02" db="EMBL/GenBank/DDBJ databases">
        <authorList>
            <consortium name="Genoscope - CEA"/>
            <person name="William W."/>
        </authorList>
    </citation>
    <scope>NUCLEOTIDE SEQUENCE [LARGE SCALE GENOMIC DNA]</scope>
    <source>
        <strain evidence="1">YSy11</strain>
    </source>
</reference>
<protein>
    <submittedName>
        <fullName evidence="1">Uncharacterized protein</fullName>
    </submittedName>
</protein>